<keyword evidence="2" id="KW-1185">Reference proteome</keyword>
<proteinExistence type="predicted"/>
<organism evidence="1 2">
    <name type="scientific">Naganishia adeliensis</name>
    <dbReference type="NCBI Taxonomy" id="92952"/>
    <lineage>
        <taxon>Eukaryota</taxon>
        <taxon>Fungi</taxon>
        <taxon>Dikarya</taxon>
        <taxon>Basidiomycota</taxon>
        <taxon>Agaricomycotina</taxon>
        <taxon>Tremellomycetes</taxon>
        <taxon>Filobasidiales</taxon>
        <taxon>Filobasidiaceae</taxon>
        <taxon>Naganishia</taxon>
    </lineage>
</organism>
<dbReference type="Proteomes" id="UP001230649">
    <property type="component" value="Unassembled WGS sequence"/>
</dbReference>
<sequence length="426" mass="45294">MHASTLTLMLVAGIASASPLPQSAVQPSTRAFTLERRGGHPKHGANIEALISTQNRIFGKLGKSMDTFELTTGTPFPGQKTAKERKLASDQKKALMKRDPATAALELEDIGDGTWWSGNVTVGTPPQTFEVDFDTGSADFWVIGKDCGYCQTHNKYEPKNSTTAIDIGRNMSINYMDGSSSSGPVWLDTVAIGGLVAENQAVTAVSEAYVGSSDPDTAVWSLMGMAWPSLSKSGNSTFMNTLTSGNDIPASQFSFSFDDGSAELFLGGANPDKYEGEFSYVSTAQDFWRVTTGGLVLNGQQLSLPQEAIIDTGSTAIYGPSATVDNLYSQIPGAKNLSEVYKSVYTDLRVFAGQMFDIAPEDFLELGQVPTNPMYCIGGILGSDSLPTPWLIGGTFLQSVYTTFDIANVRVGFAKLASGASPACSS</sequence>
<reference evidence="1" key="1">
    <citation type="submission" date="2023-04" db="EMBL/GenBank/DDBJ databases">
        <title>Draft Genome sequencing of Naganishia species isolated from polar environments using Oxford Nanopore Technology.</title>
        <authorList>
            <person name="Leo P."/>
            <person name="Venkateswaran K."/>
        </authorList>
    </citation>
    <scope>NUCLEOTIDE SEQUENCE</scope>
    <source>
        <strain evidence="1">MNA-CCFEE 5262</strain>
    </source>
</reference>
<evidence type="ECO:0000313" key="2">
    <source>
        <dbReference type="Proteomes" id="UP001230649"/>
    </source>
</evidence>
<protein>
    <submittedName>
        <fullName evidence="1">Uncharacterized protein</fullName>
    </submittedName>
</protein>
<dbReference type="EMBL" id="JASBWS010000046">
    <property type="protein sequence ID" value="KAJ9105894.1"/>
    <property type="molecule type" value="Genomic_DNA"/>
</dbReference>
<accession>A0ACC2W2D0</accession>
<name>A0ACC2W2D0_9TREE</name>
<comment type="caution">
    <text evidence="1">The sequence shown here is derived from an EMBL/GenBank/DDBJ whole genome shotgun (WGS) entry which is preliminary data.</text>
</comment>
<gene>
    <name evidence="1" type="ORF">QFC20_004229</name>
</gene>
<evidence type="ECO:0000313" key="1">
    <source>
        <dbReference type="EMBL" id="KAJ9105894.1"/>
    </source>
</evidence>